<keyword evidence="1" id="KW-0812">Transmembrane</keyword>
<evidence type="ECO:0000313" key="3">
    <source>
        <dbReference type="Proteomes" id="UP000198675"/>
    </source>
</evidence>
<accession>A0A1H2LRM4</accession>
<evidence type="ECO:0000256" key="1">
    <source>
        <dbReference type="SAM" id="Phobius"/>
    </source>
</evidence>
<dbReference type="Proteomes" id="UP000198675">
    <property type="component" value="Chromosome I"/>
</dbReference>
<keyword evidence="3" id="KW-1185">Reference proteome</keyword>
<protein>
    <submittedName>
        <fullName evidence="2">Uncharacterized protein</fullName>
    </submittedName>
</protein>
<feature type="transmembrane region" description="Helical" evidence="1">
    <location>
        <begin position="42"/>
        <end position="64"/>
    </location>
</feature>
<keyword evidence="1" id="KW-0472">Membrane</keyword>
<reference evidence="3" key="1">
    <citation type="submission" date="2016-10" db="EMBL/GenBank/DDBJ databases">
        <authorList>
            <person name="Varghese N."/>
            <person name="Submissions S."/>
        </authorList>
    </citation>
    <scope>NUCLEOTIDE SEQUENCE [LARGE SCALE GENOMIC DNA]</scope>
    <source>
        <strain evidence="3">KCTC 32246</strain>
    </source>
</reference>
<proteinExistence type="predicted"/>
<evidence type="ECO:0000313" key="2">
    <source>
        <dbReference type="EMBL" id="SDU82966.1"/>
    </source>
</evidence>
<organism evidence="2 3">
    <name type="scientific">Pseudomonas sihuiensis</name>
    <dbReference type="NCBI Taxonomy" id="1274359"/>
    <lineage>
        <taxon>Bacteria</taxon>
        <taxon>Pseudomonadati</taxon>
        <taxon>Pseudomonadota</taxon>
        <taxon>Gammaproteobacteria</taxon>
        <taxon>Pseudomonadales</taxon>
        <taxon>Pseudomonadaceae</taxon>
        <taxon>Pseudomonas</taxon>
    </lineage>
</organism>
<dbReference type="EMBL" id="LT629797">
    <property type="protein sequence ID" value="SDU82966.1"/>
    <property type="molecule type" value="Genomic_DNA"/>
</dbReference>
<sequence length="92" mass="10150">MGSGQLLPFFAKSERFCILLVDIDSLNILSLFALIGRRLVSMSRVALFLISAISLSGKLLAVILESCFMLKLKRCCAVIICALVYFESFAVQ</sequence>
<keyword evidence="1" id="KW-1133">Transmembrane helix</keyword>
<dbReference type="AlphaFoldDB" id="A0A1H2LRM4"/>
<gene>
    <name evidence="2" type="ORF">SAMN05216363_1983</name>
</gene>
<name>A0A1H2LRM4_9PSED</name>